<evidence type="ECO:0000313" key="3">
    <source>
        <dbReference type="EMBL" id="KAK4042764.1"/>
    </source>
</evidence>
<feature type="compositionally biased region" description="Polar residues" evidence="2">
    <location>
        <begin position="280"/>
        <end position="296"/>
    </location>
</feature>
<feature type="region of interest" description="Disordered" evidence="2">
    <location>
        <begin position="1"/>
        <end position="45"/>
    </location>
</feature>
<evidence type="ECO:0000256" key="1">
    <source>
        <dbReference type="RuleBase" id="RU000487"/>
    </source>
</evidence>
<dbReference type="PANTHER" id="PTHR11937">
    <property type="entry name" value="ACTIN"/>
    <property type="match status" value="1"/>
</dbReference>
<accession>A0AAN6PPA1</accession>
<dbReference type="InterPro" id="IPR004000">
    <property type="entry name" value="Actin"/>
</dbReference>
<feature type="region of interest" description="Disordered" evidence="2">
    <location>
        <begin position="280"/>
        <end position="312"/>
    </location>
</feature>
<dbReference type="Gene3D" id="3.30.420.40">
    <property type="match status" value="2"/>
</dbReference>
<dbReference type="Proteomes" id="UP001303115">
    <property type="component" value="Unassembled WGS sequence"/>
</dbReference>
<feature type="region of interest" description="Disordered" evidence="2">
    <location>
        <begin position="428"/>
        <end position="454"/>
    </location>
</feature>
<dbReference type="AlphaFoldDB" id="A0AAN6PPA1"/>
<dbReference type="EMBL" id="MU854336">
    <property type="protein sequence ID" value="KAK4042764.1"/>
    <property type="molecule type" value="Genomic_DNA"/>
</dbReference>
<comment type="caution">
    <text evidence="3">The sequence shown here is derived from an EMBL/GenBank/DDBJ whole genome shotgun (WGS) entry which is preliminary data.</text>
</comment>
<gene>
    <name evidence="3" type="ORF">C8A01DRAFT_44259</name>
</gene>
<proteinExistence type="inferred from homology"/>
<name>A0AAN6PPA1_9PEZI</name>
<protein>
    <recommendedName>
        <fullName evidence="5">Actin-related protein</fullName>
    </recommendedName>
</protein>
<evidence type="ECO:0008006" key="5">
    <source>
        <dbReference type="Google" id="ProtNLM"/>
    </source>
</evidence>
<dbReference type="Gene3D" id="3.90.640.10">
    <property type="entry name" value="Actin, Chain A, domain 4"/>
    <property type="match status" value="1"/>
</dbReference>
<dbReference type="Pfam" id="PF00022">
    <property type="entry name" value="Actin"/>
    <property type="match status" value="1"/>
</dbReference>
<sequence length="583" mass="63427">MSASAGSAPLPHRSVANIRSPPGAGHRSGPSTPHRPIPANFGSPSSLRADEEIIIVEFGTRKLQVGFSGDPAPRGCVWFGPDQQRRAGDFRDWQTDYRYDWRAAAASGLWGKDHELWRYDVRGADLGLVGDKIERALREAFSKYLLIDSRPRRMVWILPSSLPIPLLSAALDSIFGRFQPPTVSLLASPLALAVGAGVRSALVVDLGWSETVVTSVYEYREVDSKRSIRGGRTLVEQTHNLLAKHLPETQKGPDDNQEHVLSFEECSDITTRMVWCKTRQVSGPSRPTSDTLATVQEQDEGESGDHTTSKRTGSVTIPLRSCLSPATLELPFDALAEPCENAFFDSQYSPTSFDDHELPLHLLVYRSLLQLPVDVRALCMSGIIFTGGCSNVLGLRGRIFDEVSHLVQERGWDPVQGKAVEQLRANSKLKRRAARQAGNTSPGAASQPEGEEQDGIWHDAADTLPEGEEQDGVWHDAANTVPEADAIEEQLKRGTDRRPRVQGEMRAIESLGAWSGASLVTHLKAPAIATVDRELWLQHGAAGASRASDVDHKATQRQSLGAGGLMRGSAAGSAWTLGVWGAN</sequence>
<evidence type="ECO:0000256" key="2">
    <source>
        <dbReference type="SAM" id="MobiDB-lite"/>
    </source>
</evidence>
<dbReference type="SUPFAM" id="SSF53067">
    <property type="entry name" value="Actin-like ATPase domain"/>
    <property type="match status" value="2"/>
</dbReference>
<keyword evidence="4" id="KW-1185">Reference proteome</keyword>
<reference evidence="4" key="1">
    <citation type="journal article" date="2023" name="Mol. Phylogenet. Evol.">
        <title>Genome-scale phylogeny and comparative genomics of the fungal order Sordariales.</title>
        <authorList>
            <person name="Hensen N."/>
            <person name="Bonometti L."/>
            <person name="Westerberg I."/>
            <person name="Brannstrom I.O."/>
            <person name="Guillou S."/>
            <person name="Cros-Aarteil S."/>
            <person name="Calhoun S."/>
            <person name="Haridas S."/>
            <person name="Kuo A."/>
            <person name="Mondo S."/>
            <person name="Pangilinan J."/>
            <person name="Riley R."/>
            <person name="LaButti K."/>
            <person name="Andreopoulos B."/>
            <person name="Lipzen A."/>
            <person name="Chen C."/>
            <person name="Yan M."/>
            <person name="Daum C."/>
            <person name="Ng V."/>
            <person name="Clum A."/>
            <person name="Steindorff A."/>
            <person name="Ohm R.A."/>
            <person name="Martin F."/>
            <person name="Silar P."/>
            <person name="Natvig D.O."/>
            <person name="Lalanne C."/>
            <person name="Gautier V."/>
            <person name="Ament-Velasquez S.L."/>
            <person name="Kruys A."/>
            <person name="Hutchinson M.I."/>
            <person name="Powell A.J."/>
            <person name="Barry K."/>
            <person name="Miller A.N."/>
            <person name="Grigoriev I.V."/>
            <person name="Debuchy R."/>
            <person name="Gladieux P."/>
            <person name="Hiltunen Thoren M."/>
            <person name="Johannesson H."/>
        </authorList>
    </citation>
    <scope>NUCLEOTIDE SEQUENCE [LARGE SCALE GENOMIC DNA]</scope>
    <source>
        <strain evidence="4">CBS 284.82</strain>
    </source>
</reference>
<organism evidence="3 4">
    <name type="scientific">Parachaetomium inaequale</name>
    <dbReference type="NCBI Taxonomy" id="2588326"/>
    <lineage>
        <taxon>Eukaryota</taxon>
        <taxon>Fungi</taxon>
        <taxon>Dikarya</taxon>
        <taxon>Ascomycota</taxon>
        <taxon>Pezizomycotina</taxon>
        <taxon>Sordariomycetes</taxon>
        <taxon>Sordariomycetidae</taxon>
        <taxon>Sordariales</taxon>
        <taxon>Chaetomiaceae</taxon>
        <taxon>Parachaetomium</taxon>
    </lineage>
</organism>
<dbReference type="SMART" id="SM00268">
    <property type="entry name" value="ACTIN"/>
    <property type="match status" value="1"/>
</dbReference>
<dbReference type="InterPro" id="IPR043129">
    <property type="entry name" value="ATPase_NBD"/>
</dbReference>
<evidence type="ECO:0000313" key="4">
    <source>
        <dbReference type="Proteomes" id="UP001303115"/>
    </source>
</evidence>
<comment type="similarity">
    <text evidence="1">Belongs to the actin family.</text>
</comment>